<dbReference type="InterPro" id="IPR034706">
    <property type="entry name" value="CpoB"/>
</dbReference>
<dbReference type="InterPro" id="IPR014162">
    <property type="entry name" value="CpoB_C"/>
</dbReference>
<dbReference type="Proteomes" id="UP001205601">
    <property type="component" value="Unassembled WGS sequence"/>
</dbReference>
<comment type="function">
    <text evidence="1">Mediates coordination of peptidoglycan synthesis and outer membrane constriction during cell division.</text>
</comment>
<dbReference type="Gene3D" id="1.25.40.10">
    <property type="entry name" value="Tetratricopeptide repeat domain"/>
    <property type="match status" value="1"/>
</dbReference>
<dbReference type="InterPro" id="IPR011990">
    <property type="entry name" value="TPR-like_helical_dom_sf"/>
</dbReference>
<dbReference type="Pfam" id="PF13174">
    <property type="entry name" value="TPR_6"/>
    <property type="match status" value="2"/>
</dbReference>
<feature type="coiled-coil region" evidence="1">
    <location>
        <begin position="27"/>
        <end position="95"/>
    </location>
</feature>
<evidence type="ECO:0000256" key="1">
    <source>
        <dbReference type="HAMAP-Rule" id="MF_02066"/>
    </source>
</evidence>
<comment type="caution">
    <text evidence="3">The sequence shown here is derived from an EMBL/GenBank/DDBJ whole genome shotgun (WGS) entry which is preliminary data.</text>
</comment>
<dbReference type="SUPFAM" id="SSF48452">
    <property type="entry name" value="TPR-like"/>
    <property type="match status" value="1"/>
</dbReference>
<keyword evidence="1" id="KW-0574">Periplasm</keyword>
<keyword evidence="1" id="KW-0132">Cell division</keyword>
<dbReference type="InterPro" id="IPR019734">
    <property type="entry name" value="TPR_rpt"/>
</dbReference>
<dbReference type="EMBL" id="JAOCQF010000001">
    <property type="protein sequence ID" value="MCT8329947.1"/>
    <property type="molecule type" value="Genomic_DNA"/>
</dbReference>
<keyword evidence="1" id="KW-0131">Cell cycle</keyword>
<feature type="region of interest" description="Disordered" evidence="2">
    <location>
        <begin position="131"/>
        <end position="152"/>
    </location>
</feature>
<evidence type="ECO:0000256" key="2">
    <source>
        <dbReference type="SAM" id="MobiDB-lite"/>
    </source>
</evidence>
<keyword evidence="4" id="KW-1185">Reference proteome</keyword>
<sequence length="282" mass="28527" precursor="true">MIRALVLSALLAAATAAPAGAQNAETLADLRSELTRLAQDLQSLRGELVAGGQSAMQAAGGTGALDRMNAMEAEIVRLTARTEELQNRIDRVVADGTNRIGDLEFRICELEEGCDVSNMPITGILGGSGGGGAAVPAPAPAPEAPAPVNGGAPELAVSEQADFDRAKAALDGGNYQAAADGFADFANTYPGSPLTGDAHFLRGEALAGLDDTSGAARAYLDAFSGAPDGPRAPAALFRLGAALGLLGQVQEACVTLGEVPRRFPSAPEAAEAVTTMQTLGCQ</sequence>
<organism evidence="3 4">
    <name type="scientific">Albidovulum sediminis</name>
    <dbReference type="NCBI Taxonomy" id="3066345"/>
    <lineage>
        <taxon>Bacteria</taxon>
        <taxon>Pseudomonadati</taxon>
        <taxon>Pseudomonadota</taxon>
        <taxon>Alphaproteobacteria</taxon>
        <taxon>Rhodobacterales</taxon>
        <taxon>Paracoccaceae</taxon>
        <taxon>Albidovulum</taxon>
    </lineage>
</organism>
<accession>A0ABT2NLZ8</accession>
<comment type="subcellular location">
    <subcellularLocation>
        <location evidence="1">Periplasm</location>
    </subcellularLocation>
</comment>
<gene>
    <name evidence="3" type="primary">ybgF</name>
    <name evidence="1" type="synonym">cpoB</name>
    <name evidence="3" type="ORF">N5I32_10510</name>
</gene>
<dbReference type="RefSeq" id="WP_261495554.1">
    <property type="nucleotide sequence ID" value="NZ_JAOCQF010000001.1"/>
</dbReference>
<protein>
    <recommendedName>
        <fullName evidence="1">Cell division coordinator CpoB</fullName>
    </recommendedName>
</protein>
<feature type="signal peptide" evidence="1">
    <location>
        <begin position="1"/>
        <end position="19"/>
    </location>
</feature>
<reference evidence="4" key="1">
    <citation type="submission" date="2023-07" db="EMBL/GenBank/DDBJ databases">
        <title>Defluviimonas sediminis sp. nov., isolated from mangrove sediment.</title>
        <authorList>
            <person name="Liu L."/>
            <person name="Li J."/>
            <person name="Huang Y."/>
            <person name="Pan J."/>
            <person name="Li M."/>
        </authorList>
    </citation>
    <scope>NUCLEOTIDE SEQUENCE [LARGE SCALE GENOMIC DNA]</scope>
    <source>
        <strain evidence="4">FT324</strain>
    </source>
</reference>
<keyword evidence="1" id="KW-0175">Coiled coil</keyword>
<feature type="chain" id="PRO_5044937389" description="Cell division coordinator CpoB" evidence="1">
    <location>
        <begin position="20"/>
        <end position="282"/>
    </location>
</feature>
<evidence type="ECO:0000313" key="4">
    <source>
        <dbReference type="Proteomes" id="UP001205601"/>
    </source>
</evidence>
<comment type="similarity">
    <text evidence="1">Belongs to the CpoB family.</text>
</comment>
<dbReference type="NCBIfam" id="TIGR02795">
    <property type="entry name" value="tol_pal_ybgF"/>
    <property type="match status" value="1"/>
</dbReference>
<name>A0ABT2NLZ8_9RHOB</name>
<keyword evidence="1" id="KW-0732">Signal</keyword>
<dbReference type="HAMAP" id="MF_02066">
    <property type="entry name" value="CpoB"/>
    <property type="match status" value="1"/>
</dbReference>
<proteinExistence type="inferred from homology"/>
<evidence type="ECO:0000313" key="3">
    <source>
        <dbReference type="EMBL" id="MCT8329947.1"/>
    </source>
</evidence>